<evidence type="ECO:0000313" key="2">
    <source>
        <dbReference type="EMBL" id="KAJ3604690.1"/>
    </source>
</evidence>
<dbReference type="Proteomes" id="UP001148018">
    <property type="component" value="Unassembled WGS sequence"/>
</dbReference>
<sequence>MRSGGGRVDTAVSNHLLAVDTDGRKHPKLFLPQESRRNLSFTMKTRQSSTQYGRNSFYTSSQRGHDSVIRVHKQTPGEDTREERKKDEKKKVLNRTKPPPTSTAPPGRSTPFVKVTELDSFPPSARRRLDGNPVPSEAEGPLSSTAGLRGSRGVEPGSVLIAAVAAL</sequence>
<keyword evidence="3" id="KW-1185">Reference proteome</keyword>
<evidence type="ECO:0000313" key="3">
    <source>
        <dbReference type="Proteomes" id="UP001148018"/>
    </source>
</evidence>
<dbReference type="EMBL" id="JANIIK010000044">
    <property type="protein sequence ID" value="KAJ3604690.1"/>
    <property type="molecule type" value="Genomic_DNA"/>
</dbReference>
<reference evidence="2" key="1">
    <citation type="submission" date="2022-07" db="EMBL/GenBank/DDBJ databases">
        <title>Chromosome-level genome of Muraenolepis orangiensis.</title>
        <authorList>
            <person name="Kim J."/>
        </authorList>
    </citation>
    <scope>NUCLEOTIDE SEQUENCE</scope>
    <source>
        <strain evidence="2">KU_S4_2022</strain>
        <tissue evidence="2">Muscle</tissue>
    </source>
</reference>
<feature type="region of interest" description="Disordered" evidence="1">
    <location>
        <begin position="27"/>
        <end position="153"/>
    </location>
</feature>
<proteinExistence type="predicted"/>
<organism evidence="2 3">
    <name type="scientific">Muraenolepis orangiensis</name>
    <name type="common">Patagonian moray cod</name>
    <dbReference type="NCBI Taxonomy" id="630683"/>
    <lineage>
        <taxon>Eukaryota</taxon>
        <taxon>Metazoa</taxon>
        <taxon>Chordata</taxon>
        <taxon>Craniata</taxon>
        <taxon>Vertebrata</taxon>
        <taxon>Euteleostomi</taxon>
        <taxon>Actinopterygii</taxon>
        <taxon>Neopterygii</taxon>
        <taxon>Teleostei</taxon>
        <taxon>Neoteleostei</taxon>
        <taxon>Acanthomorphata</taxon>
        <taxon>Zeiogadaria</taxon>
        <taxon>Gadariae</taxon>
        <taxon>Gadiformes</taxon>
        <taxon>Muraenolepidoidei</taxon>
        <taxon>Muraenolepididae</taxon>
        <taxon>Muraenolepis</taxon>
    </lineage>
</organism>
<dbReference type="AlphaFoldDB" id="A0A9Q0INK2"/>
<evidence type="ECO:0000256" key="1">
    <source>
        <dbReference type="SAM" id="MobiDB-lite"/>
    </source>
</evidence>
<feature type="compositionally biased region" description="Polar residues" evidence="1">
    <location>
        <begin position="38"/>
        <end position="62"/>
    </location>
</feature>
<protein>
    <submittedName>
        <fullName evidence="2">Uncharacterized protein</fullName>
    </submittedName>
</protein>
<name>A0A9Q0INK2_9TELE</name>
<feature type="compositionally biased region" description="Basic and acidic residues" evidence="1">
    <location>
        <begin position="63"/>
        <end position="91"/>
    </location>
</feature>
<accession>A0A9Q0INK2</accession>
<gene>
    <name evidence="2" type="ORF">NHX12_029430</name>
</gene>
<comment type="caution">
    <text evidence="2">The sequence shown here is derived from an EMBL/GenBank/DDBJ whole genome shotgun (WGS) entry which is preliminary data.</text>
</comment>